<keyword evidence="2" id="KW-0732">Signal</keyword>
<feature type="compositionally biased region" description="Polar residues" evidence="1">
    <location>
        <begin position="348"/>
        <end position="358"/>
    </location>
</feature>
<feature type="compositionally biased region" description="Basic and acidic residues" evidence="1">
    <location>
        <begin position="252"/>
        <end position="271"/>
    </location>
</feature>
<protein>
    <submittedName>
        <fullName evidence="3">Uncharacterized protein</fullName>
    </submittedName>
</protein>
<sequence length="490" mass="52802">MWSTAASWVAILALSAALTRYYNPELFRKLTGQTHAKTEAKIESTDKSVIKRQKAKRTHATRIESNSGASTPTSATESISKKRRKLGADEPKSNVVPQAAPVKQATDLREDDNEMSNKDFAQQLAKAQTGTKLESAKTNGASKKERRAAKKNLQGQQSGQETSGLSTDTSSFTGGRDADDDFSPVGSPSTGPVSTAPTSRADDVSDMLEAPAAKPTTLRLTDIKDKVKGLSKIASKPFQPVLTKKQRQRQAKQAEEKAMKAESDRVHDAKKQQQLRTARTAAGTSNQVKADSFASKQNAWKAGAPSTTKSQGNSSEVASPPLLDTFDKEETAISADNGAVQAEPLSKITKSVPATANVSRVREEEGEEKTSALAASSREKLTRPRVESQSSWADEVNEEEQNKWATELADEGKWESVTTKKGKKKGGKNGDTSSEASSSITKPTPATRQTVTNGNKVNGVRPKANTDNSNRFASIQQSNDSSFQNDEWEA</sequence>
<feature type="compositionally biased region" description="Polar residues" evidence="1">
    <location>
        <begin position="430"/>
        <end position="456"/>
    </location>
</feature>
<feature type="compositionally biased region" description="Polar residues" evidence="1">
    <location>
        <begin position="272"/>
        <end position="298"/>
    </location>
</feature>
<feature type="compositionally biased region" description="Polar residues" evidence="1">
    <location>
        <begin position="465"/>
        <end position="490"/>
    </location>
</feature>
<accession>A0AAV9ND85</accession>
<feature type="compositionally biased region" description="Basic residues" evidence="1">
    <location>
        <begin position="50"/>
        <end position="60"/>
    </location>
</feature>
<gene>
    <name evidence="3" type="ORF">LTR84_001353</name>
</gene>
<keyword evidence="4" id="KW-1185">Reference proteome</keyword>
<feature type="signal peptide" evidence="2">
    <location>
        <begin position="1"/>
        <end position="21"/>
    </location>
</feature>
<feature type="compositionally biased region" description="Polar residues" evidence="1">
    <location>
        <begin position="305"/>
        <end position="317"/>
    </location>
</feature>
<name>A0AAV9ND85_9EURO</name>
<evidence type="ECO:0000313" key="3">
    <source>
        <dbReference type="EMBL" id="KAK5054462.1"/>
    </source>
</evidence>
<dbReference type="RefSeq" id="XP_064707235.1">
    <property type="nucleotide sequence ID" value="XM_064844977.1"/>
</dbReference>
<evidence type="ECO:0000256" key="1">
    <source>
        <dbReference type="SAM" id="MobiDB-lite"/>
    </source>
</evidence>
<dbReference type="Proteomes" id="UP001358417">
    <property type="component" value="Unassembled WGS sequence"/>
</dbReference>
<organism evidence="3 4">
    <name type="scientific">Exophiala bonariae</name>
    <dbReference type="NCBI Taxonomy" id="1690606"/>
    <lineage>
        <taxon>Eukaryota</taxon>
        <taxon>Fungi</taxon>
        <taxon>Dikarya</taxon>
        <taxon>Ascomycota</taxon>
        <taxon>Pezizomycotina</taxon>
        <taxon>Eurotiomycetes</taxon>
        <taxon>Chaetothyriomycetidae</taxon>
        <taxon>Chaetothyriales</taxon>
        <taxon>Herpotrichiellaceae</taxon>
        <taxon>Exophiala</taxon>
    </lineage>
</organism>
<evidence type="ECO:0000313" key="4">
    <source>
        <dbReference type="Proteomes" id="UP001358417"/>
    </source>
</evidence>
<dbReference type="GeneID" id="89969573"/>
<feature type="compositionally biased region" description="Polar residues" evidence="1">
    <location>
        <begin position="63"/>
        <end position="78"/>
    </location>
</feature>
<dbReference type="EMBL" id="JAVRRD010000010">
    <property type="protein sequence ID" value="KAK5054462.1"/>
    <property type="molecule type" value="Genomic_DNA"/>
</dbReference>
<feature type="compositionally biased region" description="Polar residues" evidence="1">
    <location>
        <begin position="153"/>
        <end position="173"/>
    </location>
</feature>
<dbReference type="AlphaFoldDB" id="A0AAV9ND85"/>
<feature type="compositionally biased region" description="Basic and acidic residues" evidence="1">
    <location>
        <begin position="377"/>
        <end position="386"/>
    </location>
</feature>
<feature type="compositionally biased region" description="Polar residues" evidence="1">
    <location>
        <begin position="125"/>
        <end position="141"/>
    </location>
</feature>
<comment type="caution">
    <text evidence="3">The sequence shown here is derived from an EMBL/GenBank/DDBJ whole genome shotgun (WGS) entry which is preliminary data.</text>
</comment>
<feature type="compositionally biased region" description="Basic and acidic residues" evidence="1">
    <location>
        <begin position="36"/>
        <end position="49"/>
    </location>
</feature>
<reference evidence="3 4" key="1">
    <citation type="submission" date="2023-08" db="EMBL/GenBank/DDBJ databases">
        <title>Black Yeasts Isolated from many extreme environments.</title>
        <authorList>
            <person name="Coleine C."/>
            <person name="Stajich J.E."/>
            <person name="Selbmann L."/>
        </authorList>
    </citation>
    <scope>NUCLEOTIDE SEQUENCE [LARGE SCALE GENOMIC DNA]</scope>
    <source>
        <strain evidence="3 4">CCFEE 5792</strain>
    </source>
</reference>
<proteinExistence type="predicted"/>
<feature type="compositionally biased region" description="Low complexity" evidence="1">
    <location>
        <begin position="183"/>
        <end position="195"/>
    </location>
</feature>
<feature type="chain" id="PRO_5043519104" evidence="2">
    <location>
        <begin position="22"/>
        <end position="490"/>
    </location>
</feature>
<evidence type="ECO:0000256" key="2">
    <source>
        <dbReference type="SAM" id="SignalP"/>
    </source>
</evidence>
<feature type="region of interest" description="Disordered" evidence="1">
    <location>
        <begin position="34"/>
        <end position="490"/>
    </location>
</feature>